<protein>
    <submittedName>
        <fullName evidence="1">Uncharacterized protein</fullName>
    </submittedName>
</protein>
<sequence>LNGDNFIDAADFGILVGEWTVAPLTASFATSLDSSPQNLAASFAVSPAVTSLVTNDITTSTFGQATSDIVLRADGPGLGSFHDLARNERLVTKREVDRFEVALEDAWEGFDALTSEHEDLAGEMVELEKSGHLKRHAQATDDLFASLAEQNGLAGFGRPW</sequence>
<organism evidence="1">
    <name type="scientific">marine sediment metagenome</name>
    <dbReference type="NCBI Taxonomy" id="412755"/>
    <lineage>
        <taxon>unclassified sequences</taxon>
        <taxon>metagenomes</taxon>
        <taxon>ecological metagenomes</taxon>
    </lineage>
</organism>
<name>X0WZY9_9ZZZZ</name>
<dbReference type="EMBL" id="BARS01046309">
    <property type="protein sequence ID" value="GAG28777.1"/>
    <property type="molecule type" value="Genomic_DNA"/>
</dbReference>
<gene>
    <name evidence="1" type="ORF">S01H1_69719</name>
</gene>
<comment type="caution">
    <text evidence="1">The sequence shown here is derived from an EMBL/GenBank/DDBJ whole genome shotgun (WGS) entry which is preliminary data.</text>
</comment>
<evidence type="ECO:0000313" key="1">
    <source>
        <dbReference type="EMBL" id="GAG28777.1"/>
    </source>
</evidence>
<reference evidence="1" key="1">
    <citation type="journal article" date="2014" name="Front. Microbiol.">
        <title>High frequency of phylogenetically diverse reductive dehalogenase-homologous genes in deep subseafloor sedimentary metagenomes.</title>
        <authorList>
            <person name="Kawai M."/>
            <person name="Futagami T."/>
            <person name="Toyoda A."/>
            <person name="Takaki Y."/>
            <person name="Nishi S."/>
            <person name="Hori S."/>
            <person name="Arai W."/>
            <person name="Tsubouchi T."/>
            <person name="Morono Y."/>
            <person name="Uchiyama I."/>
            <person name="Ito T."/>
            <person name="Fujiyama A."/>
            <person name="Inagaki F."/>
            <person name="Takami H."/>
        </authorList>
    </citation>
    <scope>NUCLEOTIDE SEQUENCE</scope>
    <source>
        <strain evidence="1">Expedition CK06-06</strain>
    </source>
</reference>
<feature type="non-terminal residue" evidence="1">
    <location>
        <position position="1"/>
    </location>
</feature>
<dbReference type="AlphaFoldDB" id="X0WZY9"/>
<accession>X0WZY9</accession>
<proteinExistence type="predicted"/>